<dbReference type="InterPro" id="IPR036567">
    <property type="entry name" value="RHF-like"/>
</dbReference>
<name>A0AAE3JJE3_9SPIR</name>
<organism evidence="1 2">
    <name type="scientific">Teretinema zuelzerae</name>
    <dbReference type="NCBI Taxonomy" id="156"/>
    <lineage>
        <taxon>Bacteria</taxon>
        <taxon>Pseudomonadati</taxon>
        <taxon>Spirochaetota</taxon>
        <taxon>Spirochaetia</taxon>
        <taxon>Spirochaetales</taxon>
        <taxon>Treponemataceae</taxon>
        <taxon>Teretinema</taxon>
    </lineage>
</organism>
<dbReference type="SUPFAM" id="SSF69754">
    <property type="entry name" value="Ribosome binding protein Y (YfiA homologue)"/>
    <property type="match status" value="1"/>
</dbReference>
<dbReference type="AlphaFoldDB" id="A0AAE3JJE3"/>
<sequence length="96" mass="11275">MNIKVQDVKFSLDEDQKAFVDKKLERIKYAEELITDVLMVIKYDRTFQLDCTVNFRWGGNAHVSSEDFDFAAGVNKLMDVLDQKIKKEKDKIQEKK</sequence>
<protein>
    <submittedName>
        <fullName evidence="1">HPF/RaiA family ribosome-associated protein</fullName>
    </submittedName>
</protein>
<reference evidence="1" key="1">
    <citation type="submission" date="2021-08" db="EMBL/GenBank/DDBJ databases">
        <title>Comparative analyses of Brucepasteria parasyntrophica and Teretinema zuelzerae.</title>
        <authorList>
            <person name="Song Y."/>
            <person name="Brune A."/>
        </authorList>
    </citation>
    <scope>NUCLEOTIDE SEQUENCE</scope>
    <source>
        <strain evidence="1">DSM 1903</strain>
    </source>
</reference>
<dbReference type="Proteomes" id="UP001198163">
    <property type="component" value="Unassembled WGS sequence"/>
</dbReference>
<dbReference type="RefSeq" id="WP_230756577.1">
    <property type="nucleotide sequence ID" value="NZ_JAINWA010000003.1"/>
</dbReference>
<gene>
    <name evidence="1" type="ORF">K7J14_12030</name>
</gene>
<dbReference type="InterPro" id="IPR003489">
    <property type="entry name" value="RHF/RaiA"/>
</dbReference>
<comment type="caution">
    <text evidence="1">The sequence shown here is derived from an EMBL/GenBank/DDBJ whole genome shotgun (WGS) entry which is preliminary data.</text>
</comment>
<accession>A0AAE3JJE3</accession>
<dbReference type="Pfam" id="PF02482">
    <property type="entry name" value="Ribosomal_S30AE"/>
    <property type="match status" value="1"/>
</dbReference>
<dbReference type="Gene3D" id="3.30.160.100">
    <property type="entry name" value="Ribosome hibernation promotion factor-like"/>
    <property type="match status" value="1"/>
</dbReference>
<dbReference type="EMBL" id="JAINWA010000003">
    <property type="protein sequence ID" value="MCD1655423.1"/>
    <property type="molecule type" value="Genomic_DNA"/>
</dbReference>
<proteinExistence type="predicted"/>
<evidence type="ECO:0000313" key="2">
    <source>
        <dbReference type="Proteomes" id="UP001198163"/>
    </source>
</evidence>
<evidence type="ECO:0000313" key="1">
    <source>
        <dbReference type="EMBL" id="MCD1655423.1"/>
    </source>
</evidence>
<keyword evidence="2" id="KW-1185">Reference proteome</keyword>